<dbReference type="EC" id="2.1.1.266" evidence="1"/>
<keyword evidence="1" id="KW-0698">rRNA processing</keyword>
<dbReference type="AlphaFoldDB" id="A0A1H2PSH4"/>
<feature type="binding site" evidence="1">
    <location>
        <position position="120"/>
    </location>
    <ligand>
        <name>S-adenosyl-L-methionine</name>
        <dbReference type="ChEBI" id="CHEBI:59789"/>
    </ligand>
</feature>
<keyword evidence="1 2" id="KW-0808">Transferase</keyword>
<feature type="binding site" evidence="1">
    <location>
        <position position="167"/>
    </location>
    <ligand>
        <name>S-adenosyl-L-methionine</name>
        <dbReference type="ChEBI" id="CHEBI:59789"/>
    </ligand>
</feature>
<evidence type="ECO:0000313" key="3">
    <source>
        <dbReference type="Proteomes" id="UP000243719"/>
    </source>
</evidence>
<dbReference type="EMBL" id="FNLO01000010">
    <property type="protein sequence ID" value="SDV49966.1"/>
    <property type="molecule type" value="Genomic_DNA"/>
</dbReference>
<comment type="catalytic activity">
    <reaction evidence="1">
        <text>adenosine(2030) in 23S rRNA + S-adenosyl-L-methionine = N(6)-methyladenosine(2030) in 23S rRNA + S-adenosyl-L-homocysteine + H(+)</text>
        <dbReference type="Rhea" id="RHEA:43736"/>
        <dbReference type="Rhea" id="RHEA-COMP:10668"/>
        <dbReference type="Rhea" id="RHEA-COMP:10669"/>
        <dbReference type="ChEBI" id="CHEBI:15378"/>
        <dbReference type="ChEBI" id="CHEBI:57856"/>
        <dbReference type="ChEBI" id="CHEBI:59789"/>
        <dbReference type="ChEBI" id="CHEBI:74411"/>
        <dbReference type="ChEBI" id="CHEBI:74449"/>
        <dbReference type="EC" id="2.1.1.266"/>
    </reaction>
</comment>
<dbReference type="GO" id="GO:0005829">
    <property type="term" value="C:cytosol"/>
    <property type="evidence" value="ECO:0007669"/>
    <property type="project" value="TreeGrafter"/>
</dbReference>
<dbReference type="InterPro" id="IPR007473">
    <property type="entry name" value="RlmJ"/>
</dbReference>
<comment type="function">
    <text evidence="1">Specifically methylates the adenine in position 2030 of 23S rRNA.</text>
</comment>
<name>A0A1H2PSH4_9BURK</name>
<dbReference type="Pfam" id="PF04378">
    <property type="entry name" value="RsmJ"/>
    <property type="match status" value="1"/>
</dbReference>
<dbReference type="Gene3D" id="3.40.50.150">
    <property type="entry name" value="Vaccinia Virus protein VP39"/>
    <property type="match status" value="1"/>
</dbReference>
<dbReference type="PANTHER" id="PTHR37426">
    <property type="entry name" value="RIBOSOMAL RNA LARGE SUBUNIT METHYLTRANSFERASE J"/>
    <property type="match status" value="1"/>
</dbReference>
<proteinExistence type="inferred from homology"/>
<dbReference type="GO" id="GO:0003723">
    <property type="term" value="F:RNA binding"/>
    <property type="evidence" value="ECO:0007669"/>
    <property type="project" value="UniProtKB-UniRule"/>
</dbReference>
<dbReference type="PANTHER" id="PTHR37426:SF1">
    <property type="entry name" value="RIBOSOMAL RNA LARGE SUBUNIT METHYLTRANSFERASE J"/>
    <property type="match status" value="1"/>
</dbReference>
<dbReference type="InterPro" id="IPR029063">
    <property type="entry name" value="SAM-dependent_MTases_sf"/>
</dbReference>
<evidence type="ECO:0000313" key="2">
    <source>
        <dbReference type="EMBL" id="SDV49966.1"/>
    </source>
</evidence>
<keyword evidence="3" id="KW-1185">Reference proteome</keyword>
<feature type="active site" description="Proton acceptor" evidence="1">
    <location>
        <position position="167"/>
    </location>
</feature>
<keyword evidence="1 2" id="KW-0489">Methyltransferase</keyword>
<evidence type="ECO:0000256" key="1">
    <source>
        <dbReference type="HAMAP-Rule" id="MF_00934"/>
    </source>
</evidence>
<dbReference type="SUPFAM" id="SSF53335">
    <property type="entry name" value="S-adenosyl-L-methionine-dependent methyltransferases"/>
    <property type="match status" value="1"/>
</dbReference>
<comment type="similarity">
    <text evidence="1">Belongs to the RlmJ family.</text>
</comment>
<feature type="binding site" evidence="1">
    <location>
        <position position="19"/>
    </location>
    <ligand>
        <name>S-adenosyl-L-methionine</name>
        <dbReference type="ChEBI" id="CHEBI:59789"/>
    </ligand>
</feature>
<reference evidence="3" key="1">
    <citation type="submission" date="2016-09" db="EMBL/GenBank/DDBJ databases">
        <authorList>
            <person name="Varghese N."/>
            <person name="Submissions S."/>
        </authorList>
    </citation>
    <scope>NUCLEOTIDE SEQUENCE [LARGE SCALE GENOMIC DNA]</scope>
    <source>
        <strain evidence="3">JS23</strain>
    </source>
</reference>
<sequence>MFSYRHAFHAGNHADVLKHLILVQLCTYMRRKEKGFSYVDTHAGAGVYALDQGYAAKSGEAGSGILRLWDAPRAGMPPLVADYLDAIASLNPDGQPRFYPGSPYLVWQLLREQDAMRLFELHPTEIDILRENFASAPRRIVIGQTDGFDGLRAALPPPTRRGVTLIDPSYEDKNDYRRTVQAVVEGLKRFATGTIAVWYPLVTRAEARRLPAELEAIQPDGWLHASLAISAPPSGQGLYGSAMFVINPPYFLGDTLRATLPYLVERLGVDGQASFSLTDRTV</sequence>
<dbReference type="Proteomes" id="UP000243719">
    <property type="component" value="Unassembled WGS sequence"/>
</dbReference>
<comment type="subunit">
    <text evidence="1">Monomer.</text>
</comment>
<protein>
    <recommendedName>
        <fullName evidence="1">Ribosomal RNA large subunit methyltransferase J</fullName>
        <ecNumber evidence="1">2.1.1.266</ecNumber>
    </recommendedName>
    <alternativeName>
        <fullName evidence="1">23S rRNA (adenine(2030)-N6)-methyltransferase</fullName>
    </alternativeName>
    <alternativeName>
        <fullName evidence="1">23S rRNA m6A2030 methyltransferase</fullName>
    </alternativeName>
</protein>
<accession>A0A1H2PSH4</accession>
<feature type="binding site" evidence="1">
    <location>
        <position position="102"/>
    </location>
    <ligand>
        <name>S-adenosyl-L-methionine</name>
        <dbReference type="ChEBI" id="CHEBI:59789"/>
    </ligand>
</feature>
<dbReference type="HAMAP" id="MF_00934">
    <property type="entry name" value="23SrRNA_methyltr_J"/>
    <property type="match status" value="1"/>
</dbReference>
<keyword evidence="1" id="KW-0949">S-adenosyl-L-methionine</keyword>
<dbReference type="GO" id="GO:0070475">
    <property type="term" value="P:rRNA base methylation"/>
    <property type="evidence" value="ECO:0007669"/>
    <property type="project" value="UniProtKB-UniRule"/>
</dbReference>
<keyword evidence="1" id="KW-0694">RNA-binding</keyword>
<dbReference type="GO" id="GO:0036307">
    <property type="term" value="F:23S rRNA (adenine(2030)-N(6))-methyltransferase activity"/>
    <property type="evidence" value="ECO:0007669"/>
    <property type="project" value="UniProtKB-UniRule"/>
</dbReference>
<gene>
    <name evidence="1" type="primary">rlmJ</name>
    <name evidence="2" type="ORF">SAMN05216551_11014</name>
</gene>
<dbReference type="OrthoDB" id="9791274at2"/>
<organism evidence="2 3">
    <name type="scientific">Chitinasiproducens palmae</name>
    <dbReference type="NCBI Taxonomy" id="1770053"/>
    <lineage>
        <taxon>Bacteria</taxon>
        <taxon>Pseudomonadati</taxon>
        <taxon>Pseudomonadota</taxon>
        <taxon>Betaproteobacteria</taxon>
        <taxon>Burkholderiales</taxon>
        <taxon>Burkholderiaceae</taxon>
        <taxon>Chitinasiproducens</taxon>
    </lineage>
</organism>
<feature type="binding site" evidence="1">
    <location>
        <begin position="146"/>
        <end position="147"/>
    </location>
    <ligand>
        <name>S-adenosyl-L-methionine</name>
        <dbReference type="ChEBI" id="CHEBI:59789"/>
    </ligand>
</feature>
<feature type="binding site" evidence="1">
    <location>
        <position position="42"/>
    </location>
    <ligand>
        <name>S-adenosyl-L-methionine</name>
        <dbReference type="ChEBI" id="CHEBI:59789"/>
    </ligand>
</feature>
<feature type="site" description="Interaction with substrate rRNA" evidence="1">
    <location>
        <position position="4"/>
    </location>
</feature>
<dbReference type="RefSeq" id="WP_091910594.1">
    <property type="nucleotide sequence ID" value="NZ_FNLO01000010.1"/>
</dbReference>